<dbReference type="PANTHER" id="PTHR43649:SF12">
    <property type="entry name" value="DIACETYLCHITOBIOSE BINDING PROTEIN DASA"/>
    <property type="match status" value="1"/>
</dbReference>
<reference evidence="3 4" key="1">
    <citation type="submission" date="2015-09" db="EMBL/GenBank/DDBJ databases">
        <authorList>
            <consortium name="Pathogen Informatics"/>
        </authorList>
    </citation>
    <scope>NUCLEOTIDE SEQUENCE [LARGE SCALE GENOMIC DNA]</scope>
    <source>
        <strain evidence="3 4">2789STDY5834861</strain>
    </source>
</reference>
<evidence type="ECO:0000313" key="4">
    <source>
        <dbReference type="Proteomes" id="UP000095645"/>
    </source>
</evidence>
<accession>A0A174EZ29</accession>
<dbReference type="AlphaFoldDB" id="A0A174EZ29"/>
<protein>
    <submittedName>
        <fullName evidence="3">Glycerol-3-phosphate transporter periplasmic binding protein</fullName>
    </submittedName>
</protein>
<organism evidence="3 4">
    <name type="scientific">Blautia obeum</name>
    <dbReference type="NCBI Taxonomy" id="40520"/>
    <lineage>
        <taxon>Bacteria</taxon>
        <taxon>Bacillati</taxon>
        <taxon>Bacillota</taxon>
        <taxon>Clostridia</taxon>
        <taxon>Lachnospirales</taxon>
        <taxon>Lachnospiraceae</taxon>
        <taxon>Blautia</taxon>
    </lineage>
</organism>
<dbReference type="Proteomes" id="UP000095645">
    <property type="component" value="Unassembled WGS sequence"/>
</dbReference>
<dbReference type="EMBL" id="CYZP01000028">
    <property type="protein sequence ID" value="CUO43064.1"/>
    <property type="molecule type" value="Genomic_DNA"/>
</dbReference>
<evidence type="ECO:0000313" key="3">
    <source>
        <dbReference type="EMBL" id="CUO43064.1"/>
    </source>
</evidence>
<evidence type="ECO:0000256" key="1">
    <source>
        <dbReference type="SAM" id="MobiDB-lite"/>
    </source>
</evidence>
<dbReference type="InterPro" id="IPR006059">
    <property type="entry name" value="SBP"/>
</dbReference>
<feature type="region of interest" description="Disordered" evidence="1">
    <location>
        <begin position="436"/>
        <end position="456"/>
    </location>
</feature>
<keyword evidence="2" id="KW-0732">Signal</keyword>
<dbReference type="CDD" id="cd13585">
    <property type="entry name" value="PBP2_TMBP_like"/>
    <property type="match status" value="1"/>
</dbReference>
<evidence type="ECO:0000256" key="2">
    <source>
        <dbReference type="SAM" id="SignalP"/>
    </source>
</evidence>
<dbReference type="Gene3D" id="3.40.190.10">
    <property type="entry name" value="Periplasmic binding protein-like II"/>
    <property type="match status" value="1"/>
</dbReference>
<gene>
    <name evidence="3" type="ORF">ERS852476_02851</name>
</gene>
<dbReference type="InterPro" id="IPR050490">
    <property type="entry name" value="Bact_solute-bd_prot1"/>
</dbReference>
<dbReference type="Pfam" id="PF13416">
    <property type="entry name" value="SBP_bac_8"/>
    <property type="match status" value="1"/>
</dbReference>
<feature type="signal peptide" evidence="2">
    <location>
        <begin position="1"/>
        <end position="26"/>
    </location>
</feature>
<sequence>MKRRGMALGLAALMTCTALFTTTAKAENKGSDEKETIKFTYWGSGDEKKAIEESVDKFMEANPNIEVDLMHIPSEDFLTKLNAMIAAGEAPDVSYSASWKCQMGEDGLIYNFYDLLDDMGLSKDDYLSTCWWNWSPTESAGPVQANVTTNLMYNVDCFEEAGVDLPPTKVEEAWSWDEFVEMAQKLTLDTEGRNAADPDFDANNIKQYGVMFGTDWNVYMPFILSAGGGYLNESMDGLGLNDEKSAQILQNFADLINVYHVSPTAVQKNAMPSAATALAAKQTAMYIDGSWNHLDLMNSGCNWGVGVLPIDENYTTFFDGGSLIIFKSTKHLEASEKLYLWLTNPESSERITELYRTLWMPVQTEYYTDPDKIDFWASEELPARPEGFQDAIVKATYDHAVVATEINVKNFNEINTLVGSALEQVWSGKKTAEEAMTEVKSQTDSLVEGTYSGERS</sequence>
<dbReference type="SUPFAM" id="SSF53850">
    <property type="entry name" value="Periplasmic binding protein-like II"/>
    <property type="match status" value="1"/>
</dbReference>
<dbReference type="PANTHER" id="PTHR43649">
    <property type="entry name" value="ARABINOSE-BINDING PROTEIN-RELATED"/>
    <property type="match status" value="1"/>
</dbReference>
<dbReference type="RefSeq" id="WP_008705934.1">
    <property type="nucleotide sequence ID" value="NZ_CYZP01000028.1"/>
</dbReference>
<proteinExistence type="predicted"/>
<name>A0A174EZ29_9FIRM</name>
<feature type="chain" id="PRO_5008021186" evidence="2">
    <location>
        <begin position="27"/>
        <end position="456"/>
    </location>
</feature>